<dbReference type="SMART" id="SM00507">
    <property type="entry name" value="HNHc"/>
    <property type="match status" value="1"/>
</dbReference>
<dbReference type="CDD" id="cd00085">
    <property type="entry name" value="HNHc"/>
    <property type="match status" value="1"/>
</dbReference>
<evidence type="ECO:0000313" key="2">
    <source>
        <dbReference type="EMBL" id="KAA8494642.1"/>
    </source>
</evidence>
<feature type="domain" description="HNH nuclease" evidence="1">
    <location>
        <begin position="493"/>
        <end position="542"/>
    </location>
</feature>
<dbReference type="InterPro" id="IPR004919">
    <property type="entry name" value="GmrSD_N"/>
</dbReference>
<name>A0A5J4YUX6_PORPP</name>
<dbReference type="Proteomes" id="UP000324585">
    <property type="component" value="Unassembled WGS sequence"/>
</dbReference>
<dbReference type="InterPro" id="IPR002711">
    <property type="entry name" value="HNH"/>
</dbReference>
<evidence type="ECO:0000259" key="1">
    <source>
        <dbReference type="SMART" id="SM00507"/>
    </source>
</evidence>
<evidence type="ECO:0000313" key="3">
    <source>
        <dbReference type="Proteomes" id="UP000324585"/>
    </source>
</evidence>
<dbReference type="GO" id="GO:0008270">
    <property type="term" value="F:zinc ion binding"/>
    <property type="evidence" value="ECO:0007669"/>
    <property type="project" value="InterPro"/>
</dbReference>
<dbReference type="GO" id="GO:0003676">
    <property type="term" value="F:nucleic acid binding"/>
    <property type="evidence" value="ECO:0007669"/>
    <property type="project" value="InterPro"/>
</dbReference>
<dbReference type="OMA" id="WAVANTH"/>
<dbReference type="Gene3D" id="1.10.30.50">
    <property type="match status" value="1"/>
</dbReference>
<gene>
    <name evidence="2" type="ORF">FVE85_2883</name>
</gene>
<organism evidence="2 3">
    <name type="scientific">Porphyridium purpureum</name>
    <name type="common">Red alga</name>
    <name type="synonym">Porphyridium cruentum</name>
    <dbReference type="NCBI Taxonomy" id="35688"/>
    <lineage>
        <taxon>Eukaryota</taxon>
        <taxon>Rhodophyta</taxon>
        <taxon>Bangiophyceae</taxon>
        <taxon>Porphyridiales</taxon>
        <taxon>Porphyridiaceae</taxon>
        <taxon>Porphyridium</taxon>
    </lineage>
</organism>
<accession>A0A5J4YUX6</accession>
<dbReference type="Pfam" id="PF03235">
    <property type="entry name" value="GmrSD_N"/>
    <property type="match status" value="1"/>
</dbReference>
<proteinExistence type="predicted"/>
<dbReference type="InterPro" id="IPR003615">
    <property type="entry name" value="HNH_nuc"/>
</dbReference>
<dbReference type="EMBL" id="VRMN01000004">
    <property type="protein sequence ID" value="KAA8494642.1"/>
    <property type="molecule type" value="Genomic_DNA"/>
</dbReference>
<reference evidence="3" key="1">
    <citation type="journal article" date="2019" name="Nat. Commun.">
        <title>Expansion of phycobilisome linker gene families in mesophilic red algae.</title>
        <authorList>
            <person name="Lee J."/>
            <person name="Kim D."/>
            <person name="Bhattacharya D."/>
            <person name="Yoon H.S."/>
        </authorList>
    </citation>
    <scope>NUCLEOTIDE SEQUENCE [LARGE SCALE GENOMIC DNA]</scope>
    <source>
        <strain evidence="3">CCMP 1328</strain>
    </source>
</reference>
<dbReference type="PANTHER" id="PTHR39639">
    <property type="entry name" value="CHROMOSOME 16, WHOLE GENOME SHOTGUN SEQUENCE"/>
    <property type="match status" value="1"/>
</dbReference>
<dbReference type="PANTHER" id="PTHR39639:SF1">
    <property type="entry name" value="DUF262 DOMAIN-CONTAINING PROTEIN"/>
    <property type="match status" value="1"/>
</dbReference>
<protein>
    <recommendedName>
        <fullName evidence="1">HNH nuclease domain-containing protein</fullName>
    </recommendedName>
</protein>
<dbReference type="Pfam" id="PF01844">
    <property type="entry name" value="HNH"/>
    <property type="match status" value="1"/>
</dbReference>
<dbReference type="GO" id="GO:0004519">
    <property type="term" value="F:endonuclease activity"/>
    <property type="evidence" value="ECO:0007669"/>
    <property type="project" value="InterPro"/>
</dbReference>
<sequence>MLVKTASLDSACGWAVANTHVQVVRRDGVQKCVPLKQMTPTSRASSRARGIPMCCVATDEDLWEGELVKLDSGDRLRSGQGAQNWQLGMFLEKVKENELNLFPDYQRDYVWKEQTASRLIVTALCNRMIPQVLLHERARGKYDCVDGKQRLCTLLGFMLNGQKRYIGPGRPPKWRERFDAVLPRLEYLQKLSDDYENLNGISFLGLSEDRRRMFKNFQITVSIIPYGTPMQEVFDVYNDINSGGEKMNEQQVRRAFFYGPYIRMLDEVANTCTDFHAIRDPTAVENRTYKPCRKEADRQLILRALAFTESGTQKRDMRLHQLMNEELIGFTDEELEGKNDKQKADQLIRKRSDFEKVMEISRNVFGRHAFRRWKKLRGGEYEWETSVNLLLWDAGVAAMIDLIRLYKSAQFTAAKSSMIQGIQKSYENEALGDLDGKRRTAFFIARRDEFKRIVNDAISNSTPPLDPIRSFSSISDTSANRPVFVRKLSESQNGLCGICKQFMDEARFNEPGYVHIDHIIPHSKGGPTNAENAQLVHAECNLAKGAKSGDD</sequence>
<dbReference type="AlphaFoldDB" id="A0A5J4YUX6"/>
<dbReference type="OrthoDB" id="5419821at2759"/>
<comment type="caution">
    <text evidence="2">The sequence shown here is derived from an EMBL/GenBank/DDBJ whole genome shotgun (WGS) entry which is preliminary data.</text>
</comment>
<keyword evidence="3" id="KW-1185">Reference proteome</keyword>